<keyword evidence="1" id="KW-0812">Transmembrane</keyword>
<dbReference type="Proteomes" id="UP000092460">
    <property type="component" value="Unassembled WGS sequence"/>
</dbReference>
<proteinExistence type="predicted"/>
<sequence>YASLNTKLSKHYISVPRSVTLKEHSVKKLKQKDYMFPYGLFIEICEKNWQSFVKKRIYRKGKIEACSNEEDYILDKVMIYISKMQNELRIVLQRARKKQRKIQETITDSHLTCRKHSRIENFLFFISEIYKCTPCVFIIFIMTMSRCTYSGFKSTKSLEESMTRIVQNTAGESVSWLQSQWMRFLKINLIRCPIKLL</sequence>
<feature type="transmembrane region" description="Helical" evidence="1">
    <location>
        <begin position="122"/>
        <end position="144"/>
    </location>
</feature>
<keyword evidence="3" id="KW-1185">Reference proteome</keyword>
<dbReference type="EnsemblMetazoa" id="GPPI023390-RA">
    <property type="protein sequence ID" value="GPPI023390-PA"/>
    <property type="gene ID" value="GPPI023390"/>
</dbReference>
<name>A0A1B0B9V0_9MUSC</name>
<evidence type="ECO:0000313" key="2">
    <source>
        <dbReference type="EnsemblMetazoa" id="GPPI023390-PA"/>
    </source>
</evidence>
<reference evidence="2" key="2">
    <citation type="submission" date="2020-05" db="UniProtKB">
        <authorList>
            <consortium name="EnsemblMetazoa"/>
        </authorList>
    </citation>
    <scope>IDENTIFICATION</scope>
    <source>
        <strain evidence="2">IAEA</strain>
    </source>
</reference>
<evidence type="ECO:0000313" key="3">
    <source>
        <dbReference type="Proteomes" id="UP000092460"/>
    </source>
</evidence>
<dbReference type="VEuPathDB" id="VectorBase:GPPI023390"/>
<accession>A0A1B0B9V0</accession>
<evidence type="ECO:0000256" key="1">
    <source>
        <dbReference type="SAM" id="Phobius"/>
    </source>
</evidence>
<protein>
    <submittedName>
        <fullName evidence="2">Uncharacterized protein</fullName>
    </submittedName>
</protein>
<dbReference type="AlphaFoldDB" id="A0A1B0B9V0"/>
<dbReference type="EMBL" id="JXJN01010589">
    <property type="status" value="NOT_ANNOTATED_CDS"/>
    <property type="molecule type" value="Genomic_DNA"/>
</dbReference>
<reference evidence="3" key="1">
    <citation type="submission" date="2015-01" db="EMBL/GenBank/DDBJ databases">
        <authorList>
            <person name="Aksoy S."/>
            <person name="Warren W."/>
            <person name="Wilson R.K."/>
        </authorList>
    </citation>
    <scope>NUCLEOTIDE SEQUENCE [LARGE SCALE GENOMIC DNA]</scope>
    <source>
        <strain evidence="3">IAEA</strain>
    </source>
</reference>
<keyword evidence="1" id="KW-0472">Membrane</keyword>
<organism evidence="2 3">
    <name type="scientific">Glossina palpalis gambiensis</name>
    <dbReference type="NCBI Taxonomy" id="67801"/>
    <lineage>
        <taxon>Eukaryota</taxon>
        <taxon>Metazoa</taxon>
        <taxon>Ecdysozoa</taxon>
        <taxon>Arthropoda</taxon>
        <taxon>Hexapoda</taxon>
        <taxon>Insecta</taxon>
        <taxon>Pterygota</taxon>
        <taxon>Neoptera</taxon>
        <taxon>Endopterygota</taxon>
        <taxon>Diptera</taxon>
        <taxon>Brachycera</taxon>
        <taxon>Muscomorpha</taxon>
        <taxon>Hippoboscoidea</taxon>
        <taxon>Glossinidae</taxon>
        <taxon>Glossina</taxon>
    </lineage>
</organism>
<keyword evidence="1" id="KW-1133">Transmembrane helix</keyword>